<dbReference type="InterPro" id="IPR035959">
    <property type="entry name" value="RutC-like_sf"/>
</dbReference>
<dbReference type="RefSeq" id="WP_191784678.1">
    <property type="nucleotide sequence ID" value="NZ_JACSQV010000019.1"/>
</dbReference>
<dbReference type="Gene3D" id="3.30.1330.40">
    <property type="entry name" value="RutC-like"/>
    <property type="match status" value="1"/>
</dbReference>
<accession>A0ABR8QI13</accession>
<proteinExistence type="predicted"/>
<dbReference type="Pfam" id="PF14588">
    <property type="entry name" value="YjgF_endoribonc"/>
    <property type="match status" value="1"/>
</dbReference>
<dbReference type="CDD" id="cd02199">
    <property type="entry name" value="YjgF_YER057c_UK114_like_1"/>
    <property type="match status" value="1"/>
</dbReference>
<organism evidence="2 3">
    <name type="scientific">Cellulomonas avistercoris</name>
    <dbReference type="NCBI Taxonomy" id="2762242"/>
    <lineage>
        <taxon>Bacteria</taxon>
        <taxon>Bacillati</taxon>
        <taxon>Actinomycetota</taxon>
        <taxon>Actinomycetes</taxon>
        <taxon>Micrococcales</taxon>
        <taxon>Cellulomonadaceae</taxon>
        <taxon>Cellulomonas</taxon>
    </lineage>
</organism>
<dbReference type="PANTHER" id="PTHR43760:SF1">
    <property type="entry name" value="ENDORIBONUCLEASE L-PSP_CHORISMATE MUTASE-LIKE DOMAIN-CONTAINING PROTEIN"/>
    <property type="match status" value="1"/>
</dbReference>
<evidence type="ECO:0000313" key="2">
    <source>
        <dbReference type="EMBL" id="MBD7920035.1"/>
    </source>
</evidence>
<feature type="domain" description="Endoribonuclease L-PSP/chorismate mutase-like" evidence="1">
    <location>
        <begin position="10"/>
        <end position="159"/>
    </location>
</feature>
<sequence>MSAGEGRVAARLAELGLTLPGVAAPLAAYVPAVRSGSHVWTSGQLPFVAGALPVTGKVGAEVDVETAVALARTAGLNALAAVGALLAAEGPDGDPARALDRVRRVVKVVGFVASDAAFTGQPAVVNGTSLLLHEVFGDVGIHARSAVGVAVLPLDSPVEIEIVVETD</sequence>
<dbReference type="InterPro" id="IPR013813">
    <property type="entry name" value="Endoribo_LPSP/chorism_mut-like"/>
</dbReference>
<dbReference type="SUPFAM" id="SSF55298">
    <property type="entry name" value="YjgF-like"/>
    <property type="match status" value="1"/>
</dbReference>
<name>A0ABR8QI13_9CELL</name>
<dbReference type="Proteomes" id="UP000604241">
    <property type="component" value="Unassembled WGS sequence"/>
</dbReference>
<dbReference type="EMBL" id="JACSQV010000019">
    <property type="protein sequence ID" value="MBD7920035.1"/>
    <property type="molecule type" value="Genomic_DNA"/>
</dbReference>
<keyword evidence="3" id="KW-1185">Reference proteome</keyword>
<evidence type="ECO:0000259" key="1">
    <source>
        <dbReference type="Pfam" id="PF14588"/>
    </source>
</evidence>
<comment type="caution">
    <text evidence="2">The sequence shown here is derived from an EMBL/GenBank/DDBJ whole genome shotgun (WGS) entry which is preliminary data.</text>
</comment>
<protein>
    <submittedName>
        <fullName evidence="2">RidA family protein</fullName>
    </submittedName>
</protein>
<dbReference type="PANTHER" id="PTHR43760">
    <property type="entry name" value="ENDORIBONUCLEASE-RELATED"/>
    <property type="match status" value="1"/>
</dbReference>
<reference evidence="2 3" key="1">
    <citation type="submission" date="2020-08" db="EMBL/GenBank/DDBJ databases">
        <title>A Genomic Blueprint of the Chicken Gut Microbiome.</title>
        <authorList>
            <person name="Gilroy R."/>
            <person name="Ravi A."/>
            <person name="Getino M."/>
            <person name="Pursley I."/>
            <person name="Horton D.L."/>
            <person name="Alikhan N.-F."/>
            <person name="Baker D."/>
            <person name="Gharbi K."/>
            <person name="Hall N."/>
            <person name="Watson M."/>
            <person name="Adriaenssens E.M."/>
            <person name="Foster-Nyarko E."/>
            <person name="Jarju S."/>
            <person name="Secka A."/>
            <person name="Antonio M."/>
            <person name="Oren A."/>
            <person name="Chaudhuri R."/>
            <person name="La Ragione R.M."/>
            <person name="Hildebrand F."/>
            <person name="Pallen M.J."/>
        </authorList>
    </citation>
    <scope>NUCLEOTIDE SEQUENCE [LARGE SCALE GENOMIC DNA]</scope>
    <source>
        <strain evidence="2 3">Sa3CUA2</strain>
    </source>
</reference>
<evidence type="ECO:0000313" key="3">
    <source>
        <dbReference type="Proteomes" id="UP000604241"/>
    </source>
</evidence>
<gene>
    <name evidence="2" type="ORF">H9657_17320</name>
</gene>